<dbReference type="InterPro" id="IPR052155">
    <property type="entry name" value="Biofilm_reg_signaling"/>
</dbReference>
<dbReference type="InterPro" id="IPR035919">
    <property type="entry name" value="EAL_sf"/>
</dbReference>
<accession>A0A2T5VF88</accession>
<dbReference type="FunFam" id="3.20.20.450:FF:000001">
    <property type="entry name" value="Cyclic di-GMP phosphodiesterase yahA"/>
    <property type="match status" value="1"/>
</dbReference>
<evidence type="ECO:0000313" key="5">
    <source>
        <dbReference type="EMBL" id="PTW62413.1"/>
    </source>
</evidence>
<dbReference type="Gene3D" id="3.30.70.270">
    <property type="match status" value="1"/>
</dbReference>
<dbReference type="SMART" id="SM00304">
    <property type="entry name" value="HAMP"/>
    <property type="match status" value="1"/>
</dbReference>
<dbReference type="Pfam" id="PF00672">
    <property type="entry name" value="HAMP"/>
    <property type="match status" value="1"/>
</dbReference>
<feature type="region of interest" description="Disordered" evidence="1">
    <location>
        <begin position="716"/>
        <end position="736"/>
    </location>
</feature>
<organism evidence="5 6">
    <name type="scientific">Breoghania corrubedonensis</name>
    <dbReference type="NCBI Taxonomy" id="665038"/>
    <lineage>
        <taxon>Bacteria</taxon>
        <taxon>Pseudomonadati</taxon>
        <taxon>Pseudomonadota</taxon>
        <taxon>Alphaproteobacteria</taxon>
        <taxon>Hyphomicrobiales</taxon>
        <taxon>Stappiaceae</taxon>
        <taxon>Breoghania</taxon>
    </lineage>
</organism>
<dbReference type="NCBIfam" id="TIGR00254">
    <property type="entry name" value="GGDEF"/>
    <property type="match status" value="2"/>
</dbReference>
<feature type="domain" description="EAL" evidence="2">
    <location>
        <begin position="450"/>
        <end position="704"/>
    </location>
</feature>
<dbReference type="PANTHER" id="PTHR44757">
    <property type="entry name" value="DIGUANYLATE CYCLASE DGCP"/>
    <property type="match status" value="1"/>
</dbReference>
<dbReference type="SMART" id="SM00052">
    <property type="entry name" value="EAL"/>
    <property type="match status" value="1"/>
</dbReference>
<keyword evidence="6" id="KW-1185">Reference proteome</keyword>
<dbReference type="SUPFAM" id="SSF55073">
    <property type="entry name" value="Nucleotide cyclase"/>
    <property type="match status" value="1"/>
</dbReference>
<gene>
    <name evidence="5" type="ORF">C8N35_101456</name>
</gene>
<proteinExistence type="predicted"/>
<evidence type="ECO:0000259" key="2">
    <source>
        <dbReference type="PROSITE" id="PS50883"/>
    </source>
</evidence>
<comment type="caution">
    <text evidence="5">The sequence shown here is derived from an EMBL/GenBank/DDBJ whole genome shotgun (WGS) entry which is preliminary data.</text>
</comment>
<dbReference type="GO" id="GO:0016020">
    <property type="term" value="C:membrane"/>
    <property type="evidence" value="ECO:0007669"/>
    <property type="project" value="InterPro"/>
</dbReference>
<sequence length="736" mass="80510">MRARFIMLVIGLFTGLTVTMIVAASYLDLREEEKKAIENATTLVSTVSRLAALHLTSHRYVTLEKELESIVIDPFVRSVQVFDPVHKRLIDGDTATRFPVPTNPSPIMNDVLATGHSEVRLTGRMVEIAMPVFSRDGSAVFHDRQVVSHDRQTLVGVAFVAVLRPDASQVVQTIWQRNALIAIFLIAGAMPLTVHFGNGFLRPVRHLTHVAHRVSAGDFDAPFPVERRDEIGVLARAYSEMVCTIRGNMERIHQLAFIDSVTKLCNRECFRNEVERAIVAAEHEEATFAVLFIDLDRFKRVNDTYGHDVGDKLLATVARNLVQTVCGTNSVSLPASRAAAKAQLQLPCETPIVARLGGDEFAVFLPGCHSPAEASRTAEAVLGAVRNTGAVDGIPVSVGASVGIALYPHDGRTYTTLLKNADIAMYAAKQAGGTSHSHYNAEIDRLAADRVRLETQLQEAVARGELELHYQPQVSTGSGALVGVEALLRWHHPERGLIGPAAFIDIAEETGLIVEIGRWVLRDACRQGERWLAAGCRLRVAVNISMAQFRDPDGFSAMVMGVLEETGLPPWLLELEVTESMAMRDATEIARIVDPLREAGIRFAIDDFGTGYSSLAHLTRLPFDIFKIDRNFTAGIGSDQSAEVIVQTILAMARSLDYETVAEGVETKEQLAFLKTHGCTMAQGYLVSKPVSHTALEAWIEQYYPDLNIEDPAQAGPVAAATDTPEAEQDIKVPDC</sequence>
<dbReference type="EMBL" id="QAYG01000001">
    <property type="protein sequence ID" value="PTW62413.1"/>
    <property type="molecule type" value="Genomic_DNA"/>
</dbReference>
<dbReference type="SMART" id="SM00267">
    <property type="entry name" value="GGDEF"/>
    <property type="match status" value="1"/>
</dbReference>
<dbReference type="Gene3D" id="3.20.20.450">
    <property type="entry name" value="EAL domain"/>
    <property type="match status" value="1"/>
</dbReference>
<dbReference type="InterPro" id="IPR029787">
    <property type="entry name" value="Nucleotide_cyclase"/>
</dbReference>
<dbReference type="Pfam" id="PF00990">
    <property type="entry name" value="GGDEF"/>
    <property type="match status" value="2"/>
</dbReference>
<evidence type="ECO:0000259" key="4">
    <source>
        <dbReference type="PROSITE" id="PS50887"/>
    </source>
</evidence>
<dbReference type="SUPFAM" id="SSF141868">
    <property type="entry name" value="EAL domain-like"/>
    <property type="match status" value="1"/>
</dbReference>
<dbReference type="InterPro" id="IPR001633">
    <property type="entry name" value="EAL_dom"/>
</dbReference>
<feature type="domain" description="HAMP" evidence="3">
    <location>
        <begin position="198"/>
        <end position="250"/>
    </location>
</feature>
<dbReference type="Proteomes" id="UP000244081">
    <property type="component" value="Unassembled WGS sequence"/>
</dbReference>
<dbReference type="PROSITE" id="PS50887">
    <property type="entry name" value="GGDEF"/>
    <property type="match status" value="1"/>
</dbReference>
<name>A0A2T5VF88_9HYPH</name>
<evidence type="ECO:0000313" key="6">
    <source>
        <dbReference type="Proteomes" id="UP000244081"/>
    </source>
</evidence>
<dbReference type="Pfam" id="PF00563">
    <property type="entry name" value="EAL"/>
    <property type="match status" value="1"/>
</dbReference>
<protein>
    <submittedName>
        <fullName evidence="5">Diguanylate cyclase/phosphodiesterase</fullName>
    </submittedName>
</protein>
<dbReference type="CDD" id="cd01948">
    <property type="entry name" value="EAL"/>
    <property type="match status" value="1"/>
</dbReference>
<dbReference type="AlphaFoldDB" id="A0A2T5VF88"/>
<dbReference type="CDD" id="cd06225">
    <property type="entry name" value="HAMP"/>
    <property type="match status" value="1"/>
</dbReference>
<evidence type="ECO:0000259" key="3">
    <source>
        <dbReference type="PROSITE" id="PS50885"/>
    </source>
</evidence>
<dbReference type="PANTHER" id="PTHR44757:SF2">
    <property type="entry name" value="BIOFILM ARCHITECTURE MAINTENANCE PROTEIN MBAA"/>
    <property type="match status" value="1"/>
</dbReference>
<dbReference type="InterPro" id="IPR003660">
    <property type="entry name" value="HAMP_dom"/>
</dbReference>
<dbReference type="CDD" id="cd01949">
    <property type="entry name" value="GGDEF"/>
    <property type="match status" value="1"/>
</dbReference>
<dbReference type="Gene3D" id="6.10.340.10">
    <property type="match status" value="1"/>
</dbReference>
<dbReference type="GO" id="GO:0007165">
    <property type="term" value="P:signal transduction"/>
    <property type="evidence" value="ECO:0007669"/>
    <property type="project" value="InterPro"/>
</dbReference>
<feature type="domain" description="GGDEF" evidence="4">
    <location>
        <begin position="286"/>
        <end position="441"/>
    </location>
</feature>
<evidence type="ECO:0000256" key="1">
    <source>
        <dbReference type="SAM" id="MobiDB-lite"/>
    </source>
</evidence>
<dbReference type="PROSITE" id="PS50883">
    <property type="entry name" value="EAL"/>
    <property type="match status" value="1"/>
</dbReference>
<reference evidence="5 6" key="1">
    <citation type="submission" date="2018-04" db="EMBL/GenBank/DDBJ databases">
        <title>Genomic Encyclopedia of Archaeal and Bacterial Type Strains, Phase II (KMG-II): from individual species to whole genera.</title>
        <authorList>
            <person name="Goeker M."/>
        </authorList>
    </citation>
    <scope>NUCLEOTIDE SEQUENCE [LARGE SCALE GENOMIC DNA]</scope>
    <source>
        <strain evidence="5 6">DSM 23382</strain>
    </source>
</reference>
<dbReference type="InterPro" id="IPR043128">
    <property type="entry name" value="Rev_trsase/Diguanyl_cyclase"/>
</dbReference>
<dbReference type="SUPFAM" id="SSF158472">
    <property type="entry name" value="HAMP domain-like"/>
    <property type="match status" value="1"/>
</dbReference>
<dbReference type="PROSITE" id="PS50885">
    <property type="entry name" value="HAMP"/>
    <property type="match status" value="1"/>
</dbReference>
<dbReference type="InterPro" id="IPR000160">
    <property type="entry name" value="GGDEF_dom"/>
</dbReference>